<dbReference type="OrthoDB" id="692126at2759"/>
<evidence type="ECO:0000256" key="1">
    <source>
        <dbReference type="ARBA" id="ARBA00004123"/>
    </source>
</evidence>
<dbReference type="GO" id="GO:0005634">
    <property type="term" value="C:nucleus"/>
    <property type="evidence" value="ECO:0007669"/>
    <property type="project" value="UniProtKB-SubCell"/>
</dbReference>
<dbReference type="AlphaFoldDB" id="A0A9Q0C8E1"/>
<dbReference type="EMBL" id="JAMQYH010000004">
    <property type="protein sequence ID" value="KAJ1689185.1"/>
    <property type="molecule type" value="Genomic_DNA"/>
</dbReference>
<dbReference type="InterPro" id="IPR046831">
    <property type="entry name" value="Calmodulin_bind_N"/>
</dbReference>
<keyword evidence="3" id="KW-0805">Transcription regulation</keyword>
<keyword evidence="4" id="KW-0238">DNA-binding</keyword>
<dbReference type="Proteomes" id="UP001151287">
    <property type="component" value="Unassembled WGS sequence"/>
</dbReference>
<evidence type="ECO:0000259" key="10">
    <source>
        <dbReference type="Pfam" id="PF20451"/>
    </source>
</evidence>
<sequence length="514" mass="57980">MAPENNFQPSSGAAGPSKSQDVSFCFAENATASIHEVVDVIRNFMNRKFEELDAKVENLIAKTNALEAMLNEVGKGKRMYTLQNCTVLDVPIDGNQSEREPVHHGWYELKITGNMDSRIHTGTKVQGQDSKPLKVVILKNGEKITKEPVASAEFEVVVLKGNFGNNQQDSWTSDEFQESVVKTRKEGVPILAHANRLVFSDGESVLDGLMFNDNSSWSADKNWQLGIRVLGSFNFRVKEAISNPFRVLDRHGKASEKPDTPNLGDGVGKLQRVGTKRALILEENNIKTVKDLLRRCHMNEPDVLRILSINSVKCASWKAMIEHAKKCETGTKLYSYRKKNSMLFFNRVFKVEGAEIKGKYIPFDELEPSKKELVNKWKKGFYKEMKIKRRKHDFEMQNGTPVPRYDQAAVLQNTRAADIIRVPDDAEPDIRRDADQNIASDGNTQNYYSIPDETANQVHGHEGSTINPNSTLEPNLTPVCETLMDSGNHVVMGDPYWSSWPNFRFSSPFGSNYF</sequence>
<evidence type="ECO:0000259" key="9">
    <source>
        <dbReference type="Pfam" id="PF07887"/>
    </source>
</evidence>
<dbReference type="InterPro" id="IPR046829">
    <property type="entry name" value="Calmod_bind_C"/>
</dbReference>
<feature type="domain" description="Calmodulin binding protein C-terminal" evidence="11">
    <location>
        <begin position="332"/>
        <end position="384"/>
    </location>
</feature>
<evidence type="ECO:0000256" key="2">
    <source>
        <dbReference type="ARBA" id="ARBA00007214"/>
    </source>
</evidence>
<dbReference type="Pfam" id="PF20452">
    <property type="entry name" value="Calmod_bind_C"/>
    <property type="match status" value="1"/>
</dbReference>
<feature type="domain" description="Calmodulin binding protein central" evidence="10">
    <location>
        <begin position="277"/>
        <end position="327"/>
    </location>
</feature>
<organism evidence="12 13">
    <name type="scientific">Rhynchospora breviuscula</name>
    <dbReference type="NCBI Taxonomy" id="2022672"/>
    <lineage>
        <taxon>Eukaryota</taxon>
        <taxon>Viridiplantae</taxon>
        <taxon>Streptophyta</taxon>
        <taxon>Embryophyta</taxon>
        <taxon>Tracheophyta</taxon>
        <taxon>Spermatophyta</taxon>
        <taxon>Magnoliopsida</taxon>
        <taxon>Liliopsida</taxon>
        <taxon>Poales</taxon>
        <taxon>Cyperaceae</taxon>
        <taxon>Cyperoideae</taxon>
        <taxon>Rhynchosporeae</taxon>
        <taxon>Rhynchospora</taxon>
    </lineage>
</organism>
<dbReference type="Pfam" id="PF07887">
    <property type="entry name" value="Calmodulin_bind"/>
    <property type="match status" value="1"/>
</dbReference>
<accession>A0A9Q0C8E1</accession>
<feature type="domain" description="Calmodulin binding protein-like N-terminal" evidence="9">
    <location>
        <begin position="108"/>
        <end position="249"/>
    </location>
</feature>
<keyword evidence="13" id="KW-1185">Reference proteome</keyword>
<dbReference type="InterPro" id="IPR012416">
    <property type="entry name" value="CBP60"/>
</dbReference>
<gene>
    <name evidence="12" type="ORF">LUZ63_013340</name>
</gene>
<keyword evidence="6" id="KW-0804">Transcription</keyword>
<evidence type="ECO:0000256" key="3">
    <source>
        <dbReference type="ARBA" id="ARBA00023015"/>
    </source>
</evidence>
<protein>
    <submittedName>
        <fullName evidence="12">Uncharacterized protein</fullName>
    </submittedName>
</protein>
<comment type="caution">
    <text evidence="12">The sequence shown here is derived from an EMBL/GenBank/DDBJ whole genome shotgun (WGS) entry which is preliminary data.</text>
</comment>
<comment type="similarity">
    <text evidence="2">Belongs to the plant ACBP60 protein family.</text>
</comment>
<keyword evidence="7" id="KW-0539">Nucleus</keyword>
<comment type="subcellular location">
    <subcellularLocation>
        <location evidence="1">Nucleus</location>
    </subcellularLocation>
</comment>
<evidence type="ECO:0000256" key="7">
    <source>
        <dbReference type="ARBA" id="ARBA00023242"/>
    </source>
</evidence>
<dbReference type="InterPro" id="IPR046830">
    <property type="entry name" value="Calmod_bind_M"/>
</dbReference>
<evidence type="ECO:0000259" key="11">
    <source>
        <dbReference type="Pfam" id="PF20452"/>
    </source>
</evidence>
<keyword evidence="5" id="KW-0010">Activator</keyword>
<dbReference type="PANTHER" id="PTHR31713:SF43">
    <property type="entry name" value="CALMODULIN-BINDING PROTEIN 60 G"/>
    <property type="match status" value="1"/>
</dbReference>
<keyword evidence="8" id="KW-0175">Coiled coil</keyword>
<evidence type="ECO:0000256" key="5">
    <source>
        <dbReference type="ARBA" id="ARBA00023159"/>
    </source>
</evidence>
<evidence type="ECO:0000256" key="6">
    <source>
        <dbReference type="ARBA" id="ARBA00023163"/>
    </source>
</evidence>
<dbReference type="GO" id="GO:0003700">
    <property type="term" value="F:DNA-binding transcription factor activity"/>
    <property type="evidence" value="ECO:0007669"/>
    <property type="project" value="TreeGrafter"/>
</dbReference>
<name>A0A9Q0C8E1_9POAL</name>
<evidence type="ECO:0000256" key="4">
    <source>
        <dbReference type="ARBA" id="ARBA00023125"/>
    </source>
</evidence>
<evidence type="ECO:0000256" key="8">
    <source>
        <dbReference type="SAM" id="Coils"/>
    </source>
</evidence>
<evidence type="ECO:0000313" key="12">
    <source>
        <dbReference type="EMBL" id="KAJ1689185.1"/>
    </source>
</evidence>
<dbReference type="GO" id="GO:0080142">
    <property type="term" value="P:regulation of salicylic acid biosynthetic process"/>
    <property type="evidence" value="ECO:0007669"/>
    <property type="project" value="TreeGrafter"/>
</dbReference>
<reference evidence="12" key="1">
    <citation type="journal article" date="2022" name="Cell">
        <title>Repeat-based holocentromeres influence genome architecture and karyotype evolution.</title>
        <authorList>
            <person name="Hofstatter P.G."/>
            <person name="Thangavel G."/>
            <person name="Lux T."/>
            <person name="Neumann P."/>
            <person name="Vondrak T."/>
            <person name="Novak P."/>
            <person name="Zhang M."/>
            <person name="Costa L."/>
            <person name="Castellani M."/>
            <person name="Scott A."/>
            <person name="Toegelov H."/>
            <person name="Fuchs J."/>
            <person name="Mata-Sucre Y."/>
            <person name="Dias Y."/>
            <person name="Vanzela A.L.L."/>
            <person name="Huettel B."/>
            <person name="Almeida C.C.S."/>
            <person name="Simkova H."/>
            <person name="Souza G."/>
            <person name="Pedrosa-Harand A."/>
            <person name="Macas J."/>
            <person name="Mayer K.F.X."/>
            <person name="Houben A."/>
            <person name="Marques A."/>
        </authorList>
    </citation>
    <scope>NUCLEOTIDE SEQUENCE</scope>
    <source>
        <strain evidence="12">RhyBre1mFocal</strain>
    </source>
</reference>
<evidence type="ECO:0000313" key="13">
    <source>
        <dbReference type="Proteomes" id="UP001151287"/>
    </source>
</evidence>
<proteinExistence type="inferred from homology"/>
<dbReference type="PANTHER" id="PTHR31713">
    <property type="entry name" value="OS02G0177800 PROTEIN"/>
    <property type="match status" value="1"/>
</dbReference>
<dbReference type="Pfam" id="PF20451">
    <property type="entry name" value="Calmod_bind_M"/>
    <property type="match status" value="1"/>
</dbReference>
<dbReference type="GO" id="GO:0005516">
    <property type="term" value="F:calmodulin binding"/>
    <property type="evidence" value="ECO:0007669"/>
    <property type="project" value="InterPro"/>
</dbReference>
<feature type="coiled-coil region" evidence="8">
    <location>
        <begin position="42"/>
        <end position="69"/>
    </location>
</feature>
<dbReference type="GO" id="GO:0043565">
    <property type="term" value="F:sequence-specific DNA binding"/>
    <property type="evidence" value="ECO:0007669"/>
    <property type="project" value="TreeGrafter"/>
</dbReference>